<name>A0A6M0RWL0_9CYAN</name>
<dbReference type="Proteomes" id="UP000481033">
    <property type="component" value="Unassembled WGS sequence"/>
</dbReference>
<accession>A0A6M0RWL0</accession>
<comment type="caution">
    <text evidence="1">The sequence shown here is derived from an EMBL/GenBank/DDBJ whole genome shotgun (WGS) entry which is preliminary data.</text>
</comment>
<organism evidence="1 2">
    <name type="scientific">Adonisia turfae CCMR0081</name>
    <dbReference type="NCBI Taxonomy" id="2292702"/>
    <lineage>
        <taxon>Bacteria</taxon>
        <taxon>Bacillati</taxon>
        <taxon>Cyanobacteriota</taxon>
        <taxon>Adonisia</taxon>
        <taxon>Adonisia turfae</taxon>
    </lineage>
</organism>
<dbReference type="EMBL" id="QXHD01000004">
    <property type="protein sequence ID" value="NEZ60151.1"/>
    <property type="molecule type" value="Genomic_DNA"/>
</dbReference>
<evidence type="ECO:0000313" key="1">
    <source>
        <dbReference type="EMBL" id="NEZ60151.1"/>
    </source>
</evidence>
<keyword evidence="2" id="KW-1185">Reference proteome</keyword>
<dbReference type="AlphaFoldDB" id="A0A6M0RWL0"/>
<protein>
    <submittedName>
        <fullName evidence="1">Uncharacterized protein</fullName>
    </submittedName>
</protein>
<proteinExistence type="predicted"/>
<dbReference type="RefSeq" id="WP_163702813.1">
    <property type="nucleotide sequence ID" value="NZ_QXHD01000004.1"/>
</dbReference>
<reference evidence="1 2" key="1">
    <citation type="journal article" date="2020" name="Microb. Ecol.">
        <title>Ecogenomics of the Marine Benthic Filamentous Cyanobacterium Adonisia.</title>
        <authorList>
            <person name="Walter J.M."/>
            <person name="Coutinho F.H."/>
            <person name="Leomil L."/>
            <person name="Hargreaves P.I."/>
            <person name="Campeao M.E."/>
            <person name="Vieira V.V."/>
            <person name="Silva B.S."/>
            <person name="Fistarol G.O."/>
            <person name="Salomon P.S."/>
            <person name="Sawabe T."/>
            <person name="Mino S."/>
            <person name="Hosokawa M."/>
            <person name="Miyashita H."/>
            <person name="Maruyama F."/>
            <person name="van Verk M.C."/>
            <person name="Dutilh B.E."/>
            <person name="Thompson C.C."/>
            <person name="Thompson F.L."/>
        </authorList>
    </citation>
    <scope>NUCLEOTIDE SEQUENCE [LARGE SCALE GENOMIC DNA]</scope>
    <source>
        <strain evidence="1 2">CCMR0081</strain>
    </source>
</reference>
<gene>
    <name evidence="1" type="ORF">DXZ20_31800</name>
</gene>
<sequence length="95" mass="10599">MQQHIPEDGLTQRKTVQNPALGRLLSYHPPGTFSIWGNNTVEAAFFPKQQEAIVISGDFDIVLIENTNSVEDAIEQWDAAKPTNQAMSVQKLNTF</sequence>
<evidence type="ECO:0000313" key="2">
    <source>
        <dbReference type="Proteomes" id="UP000481033"/>
    </source>
</evidence>